<dbReference type="Gene3D" id="3.30.420.40">
    <property type="match status" value="2"/>
</dbReference>
<protein>
    <recommendedName>
        <fullName evidence="15 16">Type III pantothenate kinase</fullName>
        <ecNumber evidence="6 16">2.7.1.33</ecNumber>
    </recommendedName>
    <alternativeName>
        <fullName evidence="16">PanK-III</fullName>
    </alternativeName>
    <alternativeName>
        <fullName evidence="16">Pantothenic acid kinase</fullName>
    </alternativeName>
</protein>
<dbReference type="GO" id="GO:0005524">
    <property type="term" value="F:ATP binding"/>
    <property type="evidence" value="ECO:0007669"/>
    <property type="project" value="UniProtKB-UniRule"/>
</dbReference>
<dbReference type="STRING" id="1817760.A2151_08415"/>
<keyword evidence="13 16" id="KW-0173">Coenzyme A biosynthesis</keyword>
<evidence type="ECO:0000256" key="4">
    <source>
        <dbReference type="ARBA" id="ARBA00005225"/>
    </source>
</evidence>
<dbReference type="Pfam" id="PF03309">
    <property type="entry name" value="Pan_kinase"/>
    <property type="match status" value="1"/>
</dbReference>
<feature type="binding site" evidence="16">
    <location>
        <position position="176"/>
    </location>
    <ligand>
        <name>substrate</name>
    </ligand>
</feature>
<evidence type="ECO:0000256" key="12">
    <source>
        <dbReference type="ARBA" id="ARBA00022958"/>
    </source>
</evidence>
<feature type="binding site" evidence="16">
    <location>
        <position position="125"/>
    </location>
    <ligand>
        <name>ATP</name>
        <dbReference type="ChEBI" id="CHEBI:30616"/>
    </ligand>
</feature>
<dbReference type="HAMAP" id="MF_01274">
    <property type="entry name" value="Pantothen_kinase_3"/>
    <property type="match status" value="1"/>
</dbReference>
<accession>A0A1F6TJT1</accession>
<feature type="binding site" evidence="16">
    <location>
        <begin position="6"/>
        <end position="13"/>
    </location>
    <ligand>
        <name>ATP</name>
        <dbReference type="ChEBI" id="CHEBI:30616"/>
    </ligand>
</feature>
<evidence type="ECO:0000256" key="2">
    <source>
        <dbReference type="ARBA" id="ARBA00001958"/>
    </source>
</evidence>
<evidence type="ECO:0000256" key="14">
    <source>
        <dbReference type="ARBA" id="ARBA00038036"/>
    </source>
</evidence>
<comment type="cofactor">
    <cofactor evidence="16">
        <name>NH4(+)</name>
        <dbReference type="ChEBI" id="CHEBI:28938"/>
    </cofactor>
    <cofactor evidence="16">
        <name>K(+)</name>
        <dbReference type="ChEBI" id="CHEBI:29103"/>
    </cofactor>
    <text evidence="16">A monovalent cation. Ammonium or potassium.</text>
</comment>
<dbReference type="PANTHER" id="PTHR34265">
    <property type="entry name" value="TYPE III PANTOTHENATE KINASE"/>
    <property type="match status" value="1"/>
</dbReference>
<keyword evidence="8 16" id="KW-0808">Transferase</keyword>
<feature type="binding site" evidence="16">
    <location>
        <begin position="100"/>
        <end position="103"/>
    </location>
    <ligand>
        <name>substrate</name>
    </ligand>
</feature>
<evidence type="ECO:0000256" key="3">
    <source>
        <dbReference type="ARBA" id="ARBA00004496"/>
    </source>
</evidence>
<dbReference type="CDD" id="cd24015">
    <property type="entry name" value="ASKHA_NBD_PanK-III"/>
    <property type="match status" value="1"/>
</dbReference>
<keyword evidence="16" id="KW-0479">Metal-binding</keyword>
<feature type="binding site" evidence="16">
    <location>
        <position position="122"/>
    </location>
    <ligand>
        <name>K(+)</name>
        <dbReference type="ChEBI" id="CHEBI:29103"/>
    </ligand>
</feature>
<name>A0A1F6TJT1_9PROT</name>
<dbReference type="InterPro" id="IPR043129">
    <property type="entry name" value="ATPase_NBD"/>
</dbReference>
<dbReference type="InterPro" id="IPR004619">
    <property type="entry name" value="Type_III_PanK"/>
</dbReference>
<keyword evidence="11 16" id="KW-0067">ATP-binding</keyword>
<dbReference type="GO" id="GO:0005737">
    <property type="term" value="C:cytoplasm"/>
    <property type="evidence" value="ECO:0007669"/>
    <property type="project" value="UniProtKB-SubCell"/>
</dbReference>
<evidence type="ECO:0000313" key="18">
    <source>
        <dbReference type="Proteomes" id="UP000178885"/>
    </source>
</evidence>
<evidence type="ECO:0000256" key="6">
    <source>
        <dbReference type="ARBA" id="ARBA00012102"/>
    </source>
</evidence>
<comment type="function">
    <text evidence="16">Catalyzes the phosphorylation of pantothenate (Pan), the first step in CoA biosynthesis.</text>
</comment>
<evidence type="ECO:0000256" key="1">
    <source>
        <dbReference type="ARBA" id="ARBA00001206"/>
    </source>
</evidence>
<feature type="binding site" evidence="16">
    <location>
        <position position="93"/>
    </location>
    <ligand>
        <name>substrate</name>
    </ligand>
</feature>
<dbReference type="EC" id="2.7.1.33" evidence="6 16"/>
<comment type="subcellular location">
    <subcellularLocation>
        <location evidence="3 16">Cytoplasm</location>
    </subcellularLocation>
</comment>
<dbReference type="GO" id="GO:0015937">
    <property type="term" value="P:coenzyme A biosynthetic process"/>
    <property type="evidence" value="ECO:0007669"/>
    <property type="project" value="UniProtKB-UniRule"/>
</dbReference>
<keyword evidence="12 16" id="KW-0630">Potassium</keyword>
<reference evidence="17 18" key="1">
    <citation type="journal article" date="2016" name="Nat. Commun.">
        <title>Thousands of microbial genomes shed light on interconnected biogeochemical processes in an aquifer system.</title>
        <authorList>
            <person name="Anantharaman K."/>
            <person name="Brown C.T."/>
            <person name="Hug L.A."/>
            <person name="Sharon I."/>
            <person name="Castelle C.J."/>
            <person name="Probst A.J."/>
            <person name="Thomas B.C."/>
            <person name="Singh A."/>
            <person name="Wilkins M.J."/>
            <person name="Karaoz U."/>
            <person name="Brodie E.L."/>
            <person name="Williams K.H."/>
            <person name="Hubbard S.S."/>
            <person name="Banfield J.F."/>
        </authorList>
    </citation>
    <scope>NUCLEOTIDE SEQUENCE [LARGE SCALE GENOMIC DNA]</scope>
</reference>
<comment type="caution">
    <text evidence="17">The sequence shown here is derived from an EMBL/GenBank/DDBJ whole genome shotgun (WGS) entry which is preliminary data.</text>
</comment>
<evidence type="ECO:0000256" key="5">
    <source>
        <dbReference type="ARBA" id="ARBA00011738"/>
    </source>
</evidence>
<keyword evidence="7 16" id="KW-0963">Cytoplasm</keyword>
<comment type="catalytic activity">
    <reaction evidence="1 16">
        <text>(R)-pantothenate + ATP = (R)-4'-phosphopantothenate + ADP + H(+)</text>
        <dbReference type="Rhea" id="RHEA:16373"/>
        <dbReference type="ChEBI" id="CHEBI:10986"/>
        <dbReference type="ChEBI" id="CHEBI:15378"/>
        <dbReference type="ChEBI" id="CHEBI:29032"/>
        <dbReference type="ChEBI" id="CHEBI:30616"/>
        <dbReference type="ChEBI" id="CHEBI:456216"/>
        <dbReference type="EC" id="2.7.1.33"/>
    </reaction>
</comment>
<keyword evidence="10 16" id="KW-0418">Kinase</keyword>
<organism evidence="17 18">
    <name type="scientific">Candidatus Muproteobacteria bacterium RBG_16_65_34</name>
    <dbReference type="NCBI Taxonomy" id="1817760"/>
    <lineage>
        <taxon>Bacteria</taxon>
        <taxon>Pseudomonadati</taxon>
        <taxon>Pseudomonadota</taxon>
        <taxon>Candidatus Muproteobacteria</taxon>
    </lineage>
</organism>
<proteinExistence type="inferred from homology"/>
<comment type="subunit">
    <text evidence="5 16">Homodimer.</text>
</comment>
<dbReference type="PANTHER" id="PTHR34265:SF1">
    <property type="entry name" value="TYPE III PANTOTHENATE KINASE"/>
    <property type="match status" value="1"/>
</dbReference>
<dbReference type="AlphaFoldDB" id="A0A1F6TJT1"/>
<dbReference type="NCBIfam" id="TIGR00671">
    <property type="entry name" value="baf"/>
    <property type="match status" value="1"/>
</dbReference>
<dbReference type="GO" id="GO:0004594">
    <property type="term" value="F:pantothenate kinase activity"/>
    <property type="evidence" value="ECO:0007669"/>
    <property type="project" value="UniProtKB-UniRule"/>
</dbReference>
<comment type="pathway">
    <text evidence="4 16">Cofactor biosynthesis; coenzyme A biosynthesis; CoA from (R)-pantothenate: step 1/5.</text>
</comment>
<evidence type="ECO:0000313" key="17">
    <source>
        <dbReference type="EMBL" id="OGI45397.1"/>
    </source>
</evidence>
<evidence type="ECO:0000256" key="8">
    <source>
        <dbReference type="ARBA" id="ARBA00022679"/>
    </source>
</evidence>
<keyword evidence="9 16" id="KW-0547">Nucleotide-binding</keyword>
<gene>
    <name evidence="16" type="primary">coaX</name>
    <name evidence="17" type="ORF">A2151_08415</name>
</gene>
<evidence type="ECO:0000256" key="13">
    <source>
        <dbReference type="ARBA" id="ARBA00022993"/>
    </source>
</evidence>
<evidence type="ECO:0000256" key="16">
    <source>
        <dbReference type="HAMAP-Rule" id="MF_01274"/>
    </source>
</evidence>
<comment type="cofactor">
    <cofactor evidence="2">
        <name>K(+)</name>
        <dbReference type="ChEBI" id="CHEBI:29103"/>
    </cofactor>
</comment>
<dbReference type="UniPathway" id="UPA00241">
    <property type="reaction ID" value="UER00352"/>
</dbReference>
<evidence type="ECO:0000256" key="7">
    <source>
        <dbReference type="ARBA" id="ARBA00022490"/>
    </source>
</evidence>
<dbReference type="SUPFAM" id="SSF53067">
    <property type="entry name" value="Actin-like ATPase domain"/>
    <property type="match status" value="2"/>
</dbReference>
<dbReference type="Proteomes" id="UP000178885">
    <property type="component" value="Unassembled WGS sequence"/>
</dbReference>
<evidence type="ECO:0000256" key="11">
    <source>
        <dbReference type="ARBA" id="ARBA00022840"/>
    </source>
</evidence>
<feature type="active site" description="Proton acceptor" evidence="16">
    <location>
        <position position="102"/>
    </location>
</feature>
<comment type="similarity">
    <text evidence="14 16">Belongs to the type III pantothenate kinase family.</text>
</comment>
<evidence type="ECO:0000256" key="15">
    <source>
        <dbReference type="ARBA" id="ARBA00040883"/>
    </source>
</evidence>
<sequence length="245" mass="25944">MRLLVDLGNSRLKWVLNAPARWELGMALHQGEDMTRLLDDAWGALEAPQRIVMTSVAAKELRQALEQWATRRWSLVPYVVQAQRAQLGVTNSYREPASLGADRWAALIGARALTQTPACIVDCGTAVTVDALSADGVFLGGAIFPGLRLLRQSLAQGAAALPLAFGDDTSCLARATADGIAAGTMLGLLGAIERMLVEQQKVIGPGMQVFLTGGDAPLLAARLTQPAIAIPDLVLKGLARIADTL</sequence>
<dbReference type="EMBL" id="MFSU01000107">
    <property type="protein sequence ID" value="OGI45397.1"/>
    <property type="molecule type" value="Genomic_DNA"/>
</dbReference>
<evidence type="ECO:0000256" key="10">
    <source>
        <dbReference type="ARBA" id="ARBA00022777"/>
    </source>
</evidence>
<evidence type="ECO:0000256" key="9">
    <source>
        <dbReference type="ARBA" id="ARBA00022741"/>
    </source>
</evidence>
<dbReference type="GO" id="GO:0046872">
    <property type="term" value="F:metal ion binding"/>
    <property type="evidence" value="ECO:0007669"/>
    <property type="project" value="UniProtKB-KW"/>
</dbReference>